<evidence type="ECO:0008006" key="4">
    <source>
        <dbReference type="Google" id="ProtNLM"/>
    </source>
</evidence>
<feature type="transmembrane region" description="Helical" evidence="1">
    <location>
        <begin position="88"/>
        <end position="106"/>
    </location>
</feature>
<feature type="transmembrane region" description="Helical" evidence="1">
    <location>
        <begin position="112"/>
        <end position="137"/>
    </location>
</feature>
<accession>A0A3E2B5T1</accession>
<gene>
    <name evidence="2" type="ORF">DV520_03250</name>
</gene>
<keyword evidence="3" id="KW-1185">Reference proteome</keyword>
<evidence type="ECO:0000313" key="3">
    <source>
        <dbReference type="Proteomes" id="UP000260649"/>
    </source>
</evidence>
<dbReference type="AlphaFoldDB" id="A0A3E2B5T1"/>
<organism evidence="2 3">
    <name type="scientific">Evtepia gabavorous</name>
    <dbReference type="NCBI Taxonomy" id="2211183"/>
    <lineage>
        <taxon>Bacteria</taxon>
        <taxon>Bacillati</taxon>
        <taxon>Bacillota</taxon>
        <taxon>Clostridia</taxon>
        <taxon>Eubacteriales</taxon>
        <taxon>Evtepia</taxon>
    </lineage>
</organism>
<sequence>MKIYNKKGWVLGMGEILLGIVGVCIYVQTGFQTFDWKAGTLLILLFSFGVSGIVRSCSKEASREDRITQRDERNQYIALRCRAKTMEIMTYFLFAMVAGCMIGYGITKDTAFLWLLIGAGIPFGVLQIVSIVLGLYYERNQ</sequence>
<dbReference type="GeneID" id="97994759"/>
<protein>
    <recommendedName>
        <fullName evidence="4">DUF2178 domain-containing protein</fullName>
    </recommendedName>
</protein>
<keyword evidence="1" id="KW-0472">Membrane</keyword>
<keyword evidence="1" id="KW-1133">Transmembrane helix</keyword>
<feature type="transmembrane region" description="Helical" evidence="1">
    <location>
        <begin position="34"/>
        <end position="54"/>
    </location>
</feature>
<reference evidence="2 3" key="1">
    <citation type="submission" date="2018-07" db="EMBL/GenBank/DDBJ databases">
        <title>GABA Modulating Bacteria of the Human Gut Microbiota.</title>
        <authorList>
            <person name="Strandwitz P."/>
            <person name="Kim K.H."/>
            <person name="Terekhova D."/>
            <person name="Liu J.K."/>
            <person name="Sharma A."/>
            <person name="Levering J."/>
            <person name="Mcdonald D."/>
            <person name="Dietrich D."/>
            <person name="Ramadhar T.R."/>
            <person name="Lekbua A."/>
            <person name="Mroue N."/>
            <person name="Liston C."/>
            <person name="Stewart E.J."/>
            <person name="Dubin M.J."/>
            <person name="Zengler K."/>
            <person name="Knight R."/>
            <person name="Gilbert J.A."/>
            <person name="Clardy J."/>
            <person name="Lewis K."/>
        </authorList>
    </citation>
    <scope>NUCLEOTIDE SEQUENCE [LARGE SCALE GENOMIC DNA]</scope>
    <source>
        <strain evidence="2 3">KLE1738</strain>
    </source>
</reference>
<proteinExistence type="predicted"/>
<dbReference type="OrthoDB" id="2087000at2"/>
<keyword evidence="1" id="KW-0812">Transmembrane</keyword>
<dbReference type="RefSeq" id="WP_117141776.1">
    <property type="nucleotide sequence ID" value="NZ_CAKXKJ010000002.1"/>
</dbReference>
<feature type="transmembrane region" description="Helical" evidence="1">
    <location>
        <begin position="9"/>
        <end position="28"/>
    </location>
</feature>
<dbReference type="EMBL" id="QQRQ01000003">
    <property type="protein sequence ID" value="RFT07344.1"/>
    <property type="molecule type" value="Genomic_DNA"/>
</dbReference>
<dbReference type="Proteomes" id="UP000260649">
    <property type="component" value="Unassembled WGS sequence"/>
</dbReference>
<name>A0A3E2B5T1_9FIRM</name>
<comment type="caution">
    <text evidence="2">The sequence shown here is derived from an EMBL/GenBank/DDBJ whole genome shotgun (WGS) entry which is preliminary data.</text>
</comment>
<evidence type="ECO:0000313" key="2">
    <source>
        <dbReference type="EMBL" id="RFT07344.1"/>
    </source>
</evidence>
<evidence type="ECO:0000256" key="1">
    <source>
        <dbReference type="SAM" id="Phobius"/>
    </source>
</evidence>